<sequence length="182" mass="21436">MDTTGYARTPLVWICDFLYKPLVQHMPQGNNSLSFPGIELGPHNPHPLQLETRSSLQDSFLMIMFRSFKNLANHIYTLEQEVLLRVSFSYYKSFEPFISTQSLFPIRSDVYYALQDQKDLKIRELSTELHRERKKSAAYQEQLQTILKYIEEHTRRLSLKVEIVVNNLRELESEEQDCSDSD</sequence>
<evidence type="ECO:0000313" key="1">
    <source>
        <dbReference type="EMBL" id="RVW91920.1"/>
    </source>
</evidence>
<gene>
    <name evidence="1" type="ORF">CK203_030111</name>
</gene>
<dbReference type="Proteomes" id="UP000288805">
    <property type="component" value="Unassembled WGS sequence"/>
</dbReference>
<name>A0A438I5D6_VITVI</name>
<dbReference type="EMBL" id="QGNW01000141">
    <property type="protein sequence ID" value="RVW91920.1"/>
    <property type="molecule type" value="Genomic_DNA"/>
</dbReference>
<organism evidence="1 2">
    <name type="scientific">Vitis vinifera</name>
    <name type="common">Grape</name>
    <dbReference type="NCBI Taxonomy" id="29760"/>
    <lineage>
        <taxon>Eukaryota</taxon>
        <taxon>Viridiplantae</taxon>
        <taxon>Streptophyta</taxon>
        <taxon>Embryophyta</taxon>
        <taxon>Tracheophyta</taxon>
        <taxon>Spermatophyta</taxon>
        <taxon>Magnoliopsida</taxon>
        <taxon>eudicotyledons</taxon>
        <taxon>Gunneridae</taxon>
        <taxon>Pentapetalae</taxon>
        <taxon>rosids</taxon>
        <taxon>Vitales</taxon>
        <taxon>Vitaceae</taxon>
        <taxon>Viteae</taxon>
        <taxon>Vitis</taxon>
    </lineage>
</organism>
<evidence type="ECO:0000313" key="2">
    <source>
        <dbReference type="Proteomes" id="UP000288805"/>
    </source>
</evidence>
<comment type="caution">
    <text evidence="1">The sequence shown here is derived from an EMBL/GenBank/DDBJ whole genome shotgun (WGS) entry which is preliminary data.</text>
</comment>
<protein>
    <submittedName>
        <fullName evidence="1">Uncharacterized protein</fullName>
    </submittedName>
</protein>
<proteinExistence type="predicted"/>
<accession>A0A438I5D6</accession>
<dbReference type="AlphaFoldDB" id="A0A438I5D6"/>
<reference evidence="1 2" key="1">
    <citation type="journal article" date="2018" name="PLoS Genet.">
        <title>Population sequencing reveals clonal diversity and ancestral inbreeding in the grapevine cultivar Chardonnay.</title>
        <authorList>
            <person name="Roach M.J."/>
            <person name="Johnson D.L."/>
            <person name="Bohlmann J."/>
            <person name="van Vuuren H.J."/>
            <person name="Jones S.J."/>
            <person name="Pretorius I.S."/>
            <person name="Schmidt S.A."/>
            <person name="Borneman A.R."/>
        </authorList>
    </citation>
    <scope>NUCLEOTIDE SEQUENCE [LARGE SCALE GENOMIC DNA]</scope>
    <source>
        <strain evidence="2">cv. Chardonnay</strain>
        <tissue evidence="1">Leaf</tissue>
    </source>
</reference>